<comment type="caution">
    <text evidence="2">The sequence shown here is derived from an EMBL/GenBank/DDBJ whole genome shotgun (WGS) entry which is preliminary data.</text>
</comment>
<sequence length="107" mass="11326">MVHDHGSVQACPNEDSLCSIAIGLITLALLHDRPTSVVANFKSKLGKRDANPGGGRPEGSIPLLEISEAGAGPRGPRPRVSTSRSQSSRDPALTDQCRARRPHSCPH</sequence>
<reference evidence="2 3" key="1">
    <citation type="journal article" date="2019" name="Commun. Biol.">
        <title>The bagworm genome reveals a unique fibroin gene that provides high tensile strength.</title>
        <authorList>
            <person name="Kono N."/>
            <person name="Nakamura H."/>
            <person name="Ohtoshi R."/>
            <person name="Tomita M."/>
            <person name="Numata K."/>
            <person name="Arakawa K."/>
        </authorList>
    </citation>
    <scope>NUCLEOTIDE SEQUENCE [LARGE SCALE GENOMIC DNA]</scope>
</reference>
<protein>
    <submittedName>
        <fullName evidence="2">Uncharacterized protein</fullName>
    </submittedName>
</protein>
<gene>
    <name evidence="2" type="ORF">EVAR_86238_1</name>
</gene>
<organism evidence="2 3">
    <name type="scientific">Eumeta variegata</name>
    <name type="common">Bagworm moth</name>
    <name type="synonym">Eumeta japonica</name>
    <dbReference type="NCBI Taxonomy" id="151549"/>
    <lineage>
        <taxon>Eukaryota</taxon>
        <taxon>Metazoa</taxon>
        <taxon>Ecdysozoa</taxon>
        <taxon>Arthropoda</taxon>
        <taxon>Hexapoda</taxon>
        <taxon>Insecta</taxon>
        <taxon>Pterygota</taxon>
        <taxon>Neoptera</taxon>
        <taxon>Endopterygota</taxon>
        <taxon>Lepidoptera</taxon>
        <taxon>Glossata</taxon>
        <taxon>Ditrysia</taxon>
        <taxon>Tineoidea</taxon>
        <taxon>Psychidae</taxon>
        <taxon>Oiketicinae</taxon>
        <taxon>Eumeta</taxon>
    </lineage>
</organism>
<feature type="compositionally biased region" description="Polar residues" evidence="1">
    <location>
        <begin position="80"/>
        <end position="89"/>
    </location>
</feature>
<accession>A0A4C1UBQ8</accession>
<evidence type="ECO:0000313" key="2">
    <source>
        <dbReference type="EMBL" id="GBP23861.1"/>
    </source>
</evidence>
<feature type="region of interest" description="Disordered" evidence="1">
    <location>
        <begin position="41"/>
        <end position="107"/>
    </location>
</feature>
<name>A0A4C1UBQ8_EUMVA</name>
<dbReference type="Proteomes" id="UP000299102">
    <property type="component" value="Unassembled WGS sequence"/>
</dbReference>
<dbReference type="AlphaFoldDB" id="A0A4C1UBQ8"/>
<dbReference type="EMBL" id="BGZK01000154">
    <property type="protein sequence ID" value="GBP23861.1"/>
    <property type="molecule type" value="Genomic_DNA"/>
</dbReference>
<evidence type="ECO:0000313" key="3">
    <source>
        <dbReference type="Proteomes" id="UP000299102"/>
    </source>
</evidence>
<evidence type="ECO:0000256" key="1">
    <source>
        <dbReference type="SAM" id="MobiDB-lite"/>
    </source>
</evidence>
<keyword evidence="3" id="KW-1185">Reference proteome</keyword>
<proteinExistence type="predicted"/>